<keyword evidence="1" id="KW-1133">Transmembrane helix</keyword>
<reference evidence="2 3" key="1">
    <citation type="journal article" date="2014" name="Genome Announc.">
        <title>Genome Sequence of Youngiibacter fragilis, the Type Strain of the Genus Youngiibacter.</title>
        <authorList>
            <person name="Wawrik C.B."/>
            <person name="Callaghan A.V."/>
            <person name="Stamps B.W."/>
            <person name="Wawrik B."/>
        </authorList>
    </citation>
    <scope>NUCLEOTIDE SEQUENCE [LARGE SCALE GENOMIC DNA]</scope>
    <source>
        <strain evidence="2 3">232.1</strain>
    </source>
</reference>
<feature type="transmembrane region" description="Helical" evidence="1">
    <location>
        <begin position="12"/>
        <end position="33"/>
    </location>
</feature>
<dbReference type="AlphaFoldDB" id="V7IAX2"/>
<gene>
    <name evidence="2" type="ORF">T472_0201105</name>
</gene>
<comment type="caution">
    <text evidence="2">The sequence shown here is derived from an EMBL/GenBank/DDBJ whole genome shotgun (WGS) entry which is preliminary data.</text>
</comment>
<dbReference type="Proteomes" id="UP000017747">
    <property type="component" value="Unassembled WGS sequence"/>
</dbReference>
<organism evidence="2 3">
    <name type="scientific">Youngiibacter fragilis 232.1</name>
    <dbReference type="NCBI Taxonomy" id="994573"/>
    <lineage>
        <taxon>Bacteria</taxon>
        <taxon>Bacillati</taxon>
        <taxon>Bacillota</taxon>
        <taxon>Clostridia</taxon>
        <taxon>Eubacteriales</taxon>
        <taxon>Clostridiaceae</taxon>
        <taxon>Youngiibacter</taxon>
    </lineage>
</organism>
<evidence type="ECO:0000256" key="1">
    <source>
        <dbReference type="SAM" id="Phobius"/>
    </source>
</evidence>
<evidence type="ECO:0000313" key="3">
    <source>
        <dbReference type="Proteomes" id="UP000017747"/>
    </source>
</evidence>
<keyword evidence="3" id="KW-1185">Reference proteome</keyword>
<name>V7IAX2_9CLOT</name>
<keyword evidence="1" id="KW-0812">Transmembrane</keyword>
<protein>
    <submittedName>
        <fullName evidence="2">Uncharacterized protein</fullName>
    </submittedName>
</protein>
<accession>V7IAX2</accession>
<keyword evidence="1" id="KW-0472">Membrane</keyword>
<evidence type="ECO:0000313" key="2">
    <source>
        <dbReference type="EMBL" id="ETA82456.1"/>
    </source>
</evidence>
<dbReference type="EMBL" id="AXUN02000014">
    <property type="protein sequence ID" value="ETA82456.1"/>
    <property type="molecule type" value="Genomic_DNA"/>
</dbReference>
<sequence length="47" mass="5310">MTVKSIGLQLEMLQPFLFGSPFSAIADCFAFMIEWMLKKNYMEGGST</sequence>
<proteinExistence type="predicted"/>